<dbReference type="OrthoDB" id="10264038at2759"/>
<comment type="similarity">
    <text evidence="3">Belongs to the RNase PH family.</text>
</comment>
<evidence type="ECO:0000256" key="5">
    <source>
        <dbReference type="ARBA" id="ARBA00022490"/>
    </source>
</evidence>
<dbReference type="InterPro" id="IPR001247">
    <property type="entry name" value="ExoRNase_PH_dom1"/>
</dbReference>
<evidence type="ECO:0000259" key="11">
    <source>
        <dbReference type="Pfam" id="PF01138"/>
    </source>
</evidence>
<evidence type="ECO:0000256" key="10">
    <source>
        <dbReference type="ARBA" id="ARBA00077933"/>
    </source>
</evidence>
<dbReference type="Proteomes" id="UP000244722">
    <property type="component" value="Unassembled WGS sequence"/>
</dbReference>
<evidence type="ECO:0000256" key="7">
    <source>
        <dbReference type="ARBA" id="ARBA00022835"/>
    </source>
</evidence>
<evidence type="ECO:0000256" key="3">
    <source>
        <dbReference type="ARBA" id="ARBA00006678"/>
    </source>
</evidence>
<evidence type="ECO:0000313" key="14">
    <source>
        <dbReference type="Proteomes" id="UP000244722"/>
    </source>
</evidence>
<dbReference type="Pfam" id="PF01138">
    <property type="entry name" value="RNase_PH"/>
    <property type="match status" value="1"/>
</dbReference>
<dbReference type="Gene3D" id="3.30.230.70">
    <property type="entry name" value="GHMP Kinase, N-terminal domain"/>
    <property type="match status" value="1"/>
</dbReference>
<comment type="subcellular location">
    <subcellularLocation>
        <location evidence="1">Cytoplasm</location>
    </subcellularLocation>
    <subcellularLocation>
        <location evidence="2">Nucleus</location>
        <location evidence="2">Nucleolus</location>
    </subcellularLocation>
</comment>
<dbReference type="GO" id="GO:0034473">
    <property type="term" value="P:U1 snRNA 3'-end processing"/>
    <property type="evidence" value="ECO:0007669"/>
    <property type="project" value="TreeGrafter"/>
</dbReference>
<dbReference type="GO" id="GO:0034475">
    <property type="term" value="P:U4 snRNA 3'-end processing"/>
    <property type="evidence" value="ECO:0007669"/>
    <property type="project" value="TreeGrafter"/>
</dbReference>
<evidence type="ECO:0000256" key="4">
    <source>
        <dbReference type="ARBA" id="ARBA00019572"/>
    </source>
</evidence>
<dbReference type="InterPro" id="IPR027408">
    <property type="entry name" value="PNPase/RNase_PH_dom_sf"/>
</dbReference>
<dbReference type="GO" id="GO:0000176">
    <property type="term" value="C:nuclear exosome (RNase complex)"/>
    <property type="evidence" value="ECO:0007669"/>
    <property type="project" value="TreeGrafter"/>
</dbReference>
<dbReference type="SUPFAM" id="SSF54211">
    <property type="entry name" value="Ribosomal protein S5 domain 2-like"/>
    <property type="match status" value="1"/>
</dbReference>
<keyword evidence="13" id="KW-0689">Ribosomal protein</keyword>
<gene>
    <name evidence="13" type="ORF">B9Z19DRAFT_1111637</name>
</gene>
<evidence type="ECO:0000256" key="9">
    <source>
        <dbReference type="ARBA" id="ARBA00023242"/>
    </source>
</evidence>
<dbReference type="InterPro" id="IPR015847">
    <property type="entry name" value="ExoRNase_PH_dom2"/>
</dbReference>
<evidence type="ECO:0000259" key="12">
    <source>
        <dbReference type="Pfam" id="PF03725"/>
    </source>
</evidence>
<dbReference type="InterPro" id="IPR020568">
    <property type="entry name" value="Ribosomal_Su5_D2-typ_SF"/>
</dbReference>
<keyword evidence="13" id="KW-0687">Ribonucleoprotein</keyword>
<keyword evidence="6" id="KW-0698">rRNA processing</keyword>
<evidence type="ECO:0000256" key="6">
    <source>
        <dbReference type="ARBA" id="ARBA00022552"/>
    </source>
</evidence>
<dbReference type="InterPro" id="IPR033100">
    <property type="entry name" value="Rrp45"/>
</dbReference>
<name>A0A2T6ZB62_TUBBO</name>
<dbReference type="GO" id="GO:0000177">
    <property type="term" value="C:cytoplasmic exosome (RNase complex)"/>
    <property type="evidence" value="ECO:0007669"/>
    <property type="project" value="TreeGrafter"/>
</dbReference>
<comment type="caution">
    <text evidence="13">The sequence shown here is derived from an EMBL/GenBank/DDBJ whole genome shotgun (WGS) entry which is preliminary data.</text>
</comment>
<dbReference type="InterPro" id="IPR050590">
    <property type="entry name" value="Exosome_comp_Rrp42_subfam"/>
</dbReference>
<keyword evidence="5" id="KW-0963">Cytoplasm</keyword>
<dbReference type="GO" id="GO:0000467">
    <property type="term" value="P:exonucleolytic trimming to generate mature 3'-end of 5.8S rRNA from tricistronic rRNA transcript (SSU-rRNA, 5.8S rRNA, LSU-rRNA)"/>
    <property type="evidence" value="ECO:0007669"/>
    <property type="project" value="TreeGrafter"/>
</dbReference>
<dbReference type="GO" id="GO:0071035">
    <property type="term" value="P:nuclear polyadenylation-dependent rRNA catabolic process"/>
    <property type="evidence" value="ECO:0007669"/>
    <property type="project" value="TreeGrafter"/>
</dbReference>
<dbReference type="InterPro" id="IPR036345">
    <property type="entry name" value="ExoRNase_PH_dom2_sf"/>
</dbReference>
<dbReference type="AlphaFoldDB" id="A0A2T6ZB62"/>
<dbReference type="GO" id="GO:0034476">
    <property type="term" value="P:U5 snRNA 3'-end processing"/>
    <property type="evidence" value="ECO:0007669"/>
    <property type="project" value="TreeGrafter"/>
</dbReference>
<dbReference type="STRING" id="42251.A0A2T6ZB62"/>
<proteinExistence type="inferred from homology"/>
<protein>
    <recommendedName>
        <fullName evidence="4">Exosome complex component RRP45</fullName>
    </recommendedName>
    <alternativeName>
        <fullName evidence="10">Ribosomal RNA-processing protein 45</fullName>
    </alternativeName>
</protein>
<dbReference type="GO" id="GO:0005840">
    <property type="term" value="C:ribosome"/>
    <property type="evidence" value="ECO:0007669"/>
    <property type="project" value="UniProtKB-KW"/>
</dbReference>
<dbReference type="PANTHER" id="PTHR11097">
    <property type="entry name" value="EXOSOME COMPLEX EXONUCLEASE RIBOSOMAL RNA PROCESSING PROTEIN"/>
    <property type="match status" value="1"/>
</dbReference>
<dbReference type="SUPFAM" id="SSF55666">
    <property type="entry name" value="Ribonuclease PH domain 2-like"/>
    <property type="match status" value="1"/>
</dbReference>
<feature type="domain" description="Exoribonuclease phosphorolytic" evidence="11">
    <location>
        <begin position="33"/>
        <end position="164"/>
    </location>
</feature>
<accession>A0A2T6ZB62</accession>
<dbReference type="GO" id="GO:0035925">
    <property type="term" value="F:mRNA 3'-UTR AU-rich region binding"/>
    <property type="evidence" value="ECO:0007669"/>
    <property type="project" value="TreeGrafter"/>
</dbReference>
<reference evidence="13 14" key="1">
    <citation type="submission" date="2017-04" db="EMBL/GenBank/DDBJ databases">
        <title>Draft genome sequence of Tuber borchii Vittad., a whitish edible truffle.</title>
        <authorList>
            <consortium name="DOE Joint Genome Institute"/>
            <person name="Murat C."/>
            <person name="Kuo A."/>
            <person name="Barry K.W."/>
            <person name="Clum A."/>
            <person name="Dockter R.B."/>
            <person name="Fauchery L."/>
            <person name="Iotti M."/>
            <person name="Kohler A."/>
            <person name="Labutti K."/>
            <person name="Lindquist E.A."/>
            <person name="Lipzen A."/>
            <person name="Ohm R.A."/>
            <person name="Wang M."/>
            <person name="Grigoriev I.V."/>
            <person name="Zambonelli A."/>
            <person name="Martin F.M."/>
        </authorList>
    </citation>
    <scope>NUCLEOTIDE SEQUENCE [LARGE SCALE GENOMIC DNA]</scope>
    <source>
        <strain evidence="13 14">Tbo3840</strain>
    </source>
</reference>
<keyword evidence="8" id="KW-0694">RNA-binding</keyword>
<feature type="domain" description="Exoribonuclease phosphorolytic" evidence="12">
    <location>
        <begin position="190"/>
        <end position="256"/>
    </location>
</feature>
<dbReference type="FunFam" id="3.30.230.70:FF:000005">
    <property type="entry name" value="Exosome complex component RRP45"/>
    <property type="match status" value="1"/>
</dbReference>
<dbReference type="GO" id="GO:0071028">
    <property type="term" value="P:nuclear mRNA surveillance"/>
    <property type="evidence" value="ECO:0007669"/>
    <property type="project" value="TreeGrafter"/>
</dbReference>
<keyword evidence="7" id="KW-0271">Exosome</keyword>
<sequence>MPRELDPTINEKSFILDALNQKLRIDGRDLDVFRELELSFGDDYGLADVRLGKTRVLARVSAEVVKPFTDRPFEGIFTITTELGPMASPAFEPGRQTEQEVLLSRLIEKAIRRSNALDTESLCIVAGQKCWQIRADVHFLSHDGALVDASCIAVVAALQHFRRPDVSIEGEKVTIHTMTERVPVPLSILHVPICVTFSFYLDGEVCLVDATLQEEQLRQGDMTITLNKFGELCQIAKAGGLAINALILLRCAKIALVKAGEIAAIVQRRLEEDAAVRVRRDNLLESKADNERA</sequence>
<dbReference type="GO" id="GO:0016075">
    <property type="term" value="P:rRNA catabolic process"/>
    <property type="evidence" value="ECO:0007669"/>
    <property type="project" value="TreeGrafter"/>
</dbReference>
<keyword evidence="9" id="KW-0539">Nucleus</keyword>
<dbReference type="CDD" id="cd11368">
    <property type="entry name" value="RNase_PH_RRP45"/>
    <property type="match status" value="1"/>
</dbReference>
<dbReference type="EMBL" id="NESQ01000491">
    <property type="protein sequence ID" value="PUU72654.1"/>
    <property type="molecule type" value="Genomic_DNA"/>
</dbReference>
<keyword evidence="14" id="KW-1185">Reference proteome</keyword>
<evidence type="ECO:0000256" key="1">
    <source>
        <dbReference type="ARBA" id="ARBA00004496"/>
    </source>
</evidence>
<dbReference type="PANTHER" id="PTHR11097:SF14">
    <property type="entry name" value="EXOSOME COMPLEX COMPONENT RRP45"/>
    <property type="match status" value="1"/>
</dbReference>
<dbReference type="Pfam" id="PF03725">
    <property type="entry name" value="RNase_PH_C"/>
    <property type="match status" value="1"/>
</dbReference>
<dbReference type="GO" id="GO:0071038">
    <property type="term" value="P:TRAMP-dependent tRNA surveillance pathway"/>
    <property type="evidence" value="ECO:0007669"/>
    <property type="project" value="TreeGrafter"/>
</dbReference>
<evidence type="ECO:0000256" key="2">
    <source>
        <dbReference type="ARBA" id="ARBA00004604"/>
    </source>
</evidence>
<dbReference type="GO" id="GO:0005730">
    <property type="term" value="C:nucleolus"/>
    <property type="evidence" value="ECO:0007669"/>
    <property type="project" value="UniProtKB-SubCell"/>
</dbReference>
<organism evidence="13 14">
    <name type="scientific">Tuber borchii</name>
    <name type="common">White truffle</name>
    <dbReference type="NCBI Taxonomy" id="42251"/>
    <lineage>
        <taxon>Eukaryota</taxon>
        <taxon>Fungi</taxon>
        <taxon>Dikarya</taxon>
        <taxon>Ascomycota</taxon>
        <taxon>Pezizomycotina</taxon>
        <taxon>Pezizomycetes</taxon>
        <taxon>Pezizales</taxon>
        <taxon>Tuberaceae</taxon>
        <taxon>Tuber</taxon>
    </lineage>
</organism>
<evidence type="ECO:0000313" key="13">
    <source>
        <dbReference type="EMBL" id="PUU72654.1"/>
    </source>
</evidence>
<evidence type="ECO:0000256" key="8">
    <source>
        <dbReference type="ARBA" id="ARBA00022884"/>
    </source>
</evidence>